<dbReference type="Gene3D" id="3.40.50.1240">
    <property type="entry name" value="Phosphoglycerate mutase-like"/>
    <property type="match status" value="1"/>
</dbReference>
<evidence type="ECO:0000313" key="2">
    <source>
        <dbReference type="EMBL" id="MBK1810084.1"/>
    </source>
</evidence>
<dbReference type="InterPro" id="IPR013078">
    <property type="entry name" value="His_Pase_superF_clade-1"/>
</dbReference>
<dbReference type="InterPro" id="IPR017578">
    <property type="entry name" value="Ribazole_CobC"/>
</dbReference>
<dbReference type="Proteomes" id="UP000596739">
    <property type="component" value="Unassembled WGS sequence"/>
</dbReference>
<dbReference type="SUPFAM" id="SSF53254">
    <property type="entry name" value="Phosphoglycerate mutase-like"/>
    <property type="match status" value="1"/>
</dbReference>
<dbReference type="PIRSF" id="PIRSF000709">
    <property type="entry name" value="6PFK_2-Ptase"/>
    <property type="match status" value="1"/>
</dbReference>
<reference evidence="3" key="1">
    <citation type="submission" date="2021-01" db="EMBL/GenBank/DDBJ databases">
        <title>Genome public.</title>
        <authorList>
            <person name="Liu C."/>
            <person name="Sun Q."/>
        </authorList>
    </citation>
    <scope>NUCLEOTIDE SEQUENCE [LARGE SCALE GENOMIC DNA]</scope>
    <source>
        <strain evidence="3">YIM B02505</strain>
    </source>
</reference>
<protein>
    <recommendedName>
        <fullName evidence="1">Alpha-ribazole phosphatase</fullName>
        <ecNumber evidence="1">3.1.3.73</ecNumber>
    </recommendedName>
</protein>
<dbReference type="Pfam" id="PF00300">
    <property type="entry name" value="His_Phos_1"/>
    <property type="match status" value="1"/>
</dbReference>
<dbReference type="InterPro" id="IPR029033">
    <property type="entry name" value="His_PPase_superfam"/>
</dbReference>
<dbReference type="CDD" id="cd07067">
    <property type="entry name" value="HP_PGM_like"/>
    <property type="match status" value="1"/>
</dbReference>
<evidence type="ECO:0000256" key="1">
    <source>
        <dbReference type="NCBIfam" id="TIGR03162"/>
    </source>
</evidence>
<dbReference type="PANTHER" id="PTHR48100:SF59">
    <property type="entry name" value="ADENOSYLCOBALAMIN_ALPHA-RIBAZOLE PHOSPHATASE"/>
    <property type="match status" value="1"/>
</dbReference>
<dbReference type="EC" id="3.1.3.73" evidence="1"/>
<dbReference type="EMBL" id="JAENHN010000010">
    <property type="protein sequence ID" value="MBK1810084.1"/>
    <property type="molecule type" value="Genomic_DNA"/>
</dbReference>
<dbReference type="InterPro" id="IPR001345">
    <property type="entry name" value="PG/BPGM_mutase_AS"/>
</dbReference>
<dbReference type="RefSeq" id="WP_200266891.1">
    <property type="nucleotide sequence ID" value="NZ_JAENHN010000010.1"/>
</dbReference>
<keyword evidence="3" id="KW-1185">Reference proteome</keyword>
<gene>
    <name evidence="2" type="primary">cobC</name>
    <name evidence="2" type="ORF">JHL18_05420</name>
</gene>
<dbReference type="NCBIfam" id="TIGR03162">
    <property type="entry name" value="ribazole_cobC"/>
    <property type="match status" value="1"/>
</dbReference>
<dbReference type="InterPro" id="IPR050275">
    <property type="entry name" value="PGM_Phosphatase"/>
</dbReference>
<sequence length="209" mass="23782">MIIYLIRHGQTEWNQNFRYQGSQDEELNSKGLEQANNIAEILKSCTIGKIYSSPLKRALKTSEPLAKKLNINVDIINEFKEINLGKWEGKTWDEIKIEYKEFLETWSKDIAGIAPPEGESYLELKERVFNALYSLLPNNNSNIVMVSHGAVIKVILCTILQMPLQNRAALDIPNGSISVIEYVEDKNSFRVLAVNSNYNFTENYGCTTS</sequence>
<evidence type="ECO:0000313" key="3">
    <source>
        <dbReference type="Proteomes" id="UP000596739"/>
    </source>
</evidence>
<comment type="caution">
    <text evidence="2">The sequence shown here is derived from an EMBL/GenBank/DDBJ whole genome shotgun (WGS) entry which is preliminary data.</text>
</comment>
<organism evidence="2 3">
    <name type="scientific">Clostridium yunnanense</name>
    <dbReference type="NCBI Taxonomy" id="2800325"/>
    <lineage>
        <taxon>Bacteria</taxon>
        <taxon>Bacillati</taxon>
        <taxon>Bacillota</taxon>
        <taxon>Clostridia</taxon>
        <taxon>Eubacteriales</taxon>
        <taxon>Clostridiaceae</taxon>
        <taxon>Clostridium</taxon>
    </lineage>
</organism>
<dbReference type="PROSITE" id="PS00175">
    <property type="entry name" value="PG_MUTASE"/>
    <property type="match status" value="1"/>
</dbReference>
<dbReference type="PANTHER" id="PTHR48100">
    <property type="entry name" value="BROAD-SPECIFICITY PHOSPHATASE YOR283W-RELATED"/>
    <property type="match status" value="1"/>
</dbReference>
<accession>A0ABS1EL53</accession>
<name>A0ABS1EL53_9CLOT</name>
<dbReference type="SMART" id="SM00855">
    <property type="entry name" value="PGAM"/>
    <property type="match status" value="1"/>
</dbReference>
<proteinExistence type="predicted"/>